<comment type="caution">
    <text evidence="2">The sequence shown here is derived from an EMBL/GenBank/DDBJ whole genome shotgun (WGS) entry which is preliminary data.</text>
</comment>
<dbReference type="PANTHER" id="PTHR34819:SF3">
    <property type="entry name" value="CELL SURFACE PROTEIN"/>
    <property type="match status" value="1"/>
</dbReference>
<dbReference type="RefSeq" id="WP_219778301.1">
    <property type="nucleotide sequence ID" value="NZ_JAHXPT010000002.1"/>
</dbReference>
<keyword evidence="3" id="KW-1185">Reference proteome</keyword>
<dbReference type="PANTHER" id="PTHR34819">
    <property type="entry name" value="LARGE CYSTEINE-RICH PERIPLASMIC PROTEIN OMCB"/>
    <property type="match status" value="1"/>
</dbReference>
<dbReference type="InterPro" id="IPR001434">
    <property type="entry name" value="OmcB-like_DUF11"/>
</dbReference>
<protein>
    <submittedName>
        <fullName evidence="2">DUF11 domain-containing protein</fullName>
    </submittedName>
</protein>
<dbReference type="InterPro" id="IPR051172">
    <property type="entry name" value="Chlamydia_OmcB"/>
</dbReference>
<accession>A0ABS7AKQ9</accession>
<proteinExistence type="predicted"/>
<gene>
    <name evidence="2" type="ORF">KYD98_04050</name>
</gene>
<feature type="domain" description="DUF11" evidence="1">
    <location>
        <begin position="4"/>
        <end position="113"/>
    </location>
</feature>
<evidence type="ECO:0000313" key="2">
    <source>
        <dbReference type="EMBL" id="MBW6409253.1"/>
    </source>
</evidence>
<dbReference type="Pfam" id="PF01345">
    <property type="entry name" value="DUF11"/>
    <property type="match status" value="1"/>
</dbReference>
<reference evidence="2 3" key="1">
    <citation type="submission" date="2021-07" db="EMBL/GenBank/DDBJ databases">
        <title>Clostridium weizhouense sp. nov., an anaerobic bacterium isolated from activated sludge of Petroleum wastewater.</title>
        <authorList>
            <person name="Li Q."/>
        </authorList>
    </citation>
    <scope>NUCLEOTIDE SEQUENCE [LARGE SCALE GENOMIC DNA]</scope>
    <source>
        <strain evidence="2 3">YB-6</strain>
    </source>
</reference>
<dbReference type="InterPro" id="IPR047589">
    <property type="entry name" value="DUF11_rpt"/>
</dbReference>
<dbReference type="NCBIfam" id="TIGR01451">
    <property type="entry name" value="B_ant_repeat"/>
    <property type="match status" value="2"/>
</dbReference>
<organism evidence="2 3">
    <name type="scientific">Clostridium weizhouense</name>
    <dbReference type="NCBI Taxonomy" id="2859781"/>
    <lineage>
        <taxon>Bacteria</taxon>
        <taxon>Bacillati</taxon>
        <taxon>Bacillota</taxon>
        <taxon>Clostridia</taxon>
        <taxon>Eubacteriales</taxon>
        <taxon>Clostridiaceae</taxon>
        <taxon>Clostridium</taxon>
    </lineage>
</organism>
<sequence>MVELKVTKSADKSYVFFGISNVIKYSVVITNIGDTKATCVKLRDVISKGGYFIPGTFTVNGTCQNVFGIDNDINIGSINPGSNTLVTFDVEVVKFNPPTELINKAIVTYCDENNNIITVESPEVIIPVIKINVAMKKTVDKCIAKVGEVLSYSVLIINNSNIKIDDVVFYDELPMEVELFPASVLINLEPQYIENFNEGIALGRLNPYSSIIVNFQVKIVSLPELSVIKNMGRIEFNYTILDNQIPITSLGDTCSNEVMTKVFNSTWTC</sequence>
<evidence type="ECO:0000313" key="3">
    <source>
        <dbReference type="Proteomes" id="UP001519921"/>
    </source>
</evidence>
<name>A0ABS7AKQ9_9CLOT</name>
<evidence type="ECO:0000259" key="1">
    <source>
        <dbReference type="Pfam" id="PF01345"/>
    </source>
</evidence>
<dbReference type="EMBL" id="JAHXPT010000002">
    <property type="protein sequence ID" value="MBW6409253.1"/>
    <property type="molecule type" value="Genomic_DNA"/>
</dbReference>
<dbReference type="Proteomes" id="UP001519921">
    <property type="component" value="Unassembled WGS sequence"/>
</dbReference>